<feature type="domain" description="GIY-YIG" evidence="1">
    <location>
        <begin position="1"/>
        <end position="77"/>
    </location>
</feature>
<dbReference type="OrthoDB" id="1495241at2"/>
<dbReference type="InterPro" id="IPR035901">
    <property type="entry name" value="GIY-YIG_endonuc_sf"/>
</dbReference>
<dbReference type="PROSITE" id="PS50164">
    <property type="entry name" value="GIY_YIG"/>
    <property type="match status" value="1"/>
</dbReference>
<proteinExistence type="predicted"/>
<sequence>MYFVYILESLSSGRKYVGFTQNLDARLLEHNRGNVTSTKPFRPWKRIYSEEQPTQIEARMREKYLKSAAGRRWRKKMGM</sequence>
<dbReference type="HOGENOM" id="CLU_135650_6_3_10"/>
<dbReference type="AlphaFoldDB" id="A3XRA9"/>
<dbReference type="InterPro" id="IPR000305">
    <property type="entry name" value="GIY-YIG_endonuc"/>
</dbReference>
<comment type="caution">
    <text evidence="2">The sequence shown here is derived from an EMBL/GenBank/DDBJ whole genome shotgun (WGS) entry which is preliminary data.</text>
</comment>
<dbReference type="Proteomes" id="UP000001601">
    <property type="component" value="Unassembled WGS sequence"/>
</dbReference>
<dbReference type="eggNOG" id="COG2827">
    <property type="taxonomic scope" value="Bacteria"/>
</dbReference>
<evidence type="ECO:0000313" key="3">
    <source>
        <dbReference type="Proteomes" id="UP000001601"/>
    </source>
</evidence>
<dbReference type="RefSeq" id="WP_009782077.1">
    <property type="nucleotide sequence ID" value="NZ_CH672395.1"/>
</dbReference>
<evidence type="ECO:0000313" key="2">
    <source>
        <dbReference type="EMBL" id="EAQ47914.1"/>
    </source>
</evidence>
<accession>A3XRA9</accession>
<name>A3XRA9_LEEBM</name>
<dbReference type="CDD" id="cd10449">
    <property type="entry name" value="GIY-YIG_SLX1_like"/>
    <property type="match status" value="1"/>
</dbReference>
<dbReference type="SUPFAM" id="SSF82771">
    <property type="entry name" value="GIY-YIG endonuclease"/>
    <property type="match status" value="1"/>
</dbReference>
<evidence type="ECO:0000259" key="1">
    <source>
        <dbReference type="PROSITE" id="PS50164"/>
    </source>
</evidence>
<reference evidence="2 3" key="1">
    <citation type="journal article" date="2007" name="Nature">
        <title>Light stimulates growth of proteorhodopsin-containing marine Flavobacteria.</title>
        <authorList>
            <person name="Gomez-Consarnau L."/>
            <person name="Gonzalez J.M."/>
            <person name="Coll-Llado M."/>
            <person name="Gourdon P."/>
            <person name="Pascher T."/>
            <person name="Neutze R."/>
            <person name="Pedros-Alio C."/>
            <person name="Pinhassi J."/>
        </authorList>
    </citation>
    <scope>NUCLEOTIDE SEQUENCE [LARGE SCALE GENOMIC DNA]</scope>
    <source>
        <strain evidence="2 3">MED217</strain>
    </source>
</reference>
<dbReference type="STRING" id="398720.MED217_18751"/>
<dbReference type="Pfam" id="PF01541">
    <property type="entry name" value="GIY-YIG"/>
    <property type="match status" value="1"/>
</dbReference>
<dbReference type="Gene3D" id="3.40.1440.10">
    <property type="entry name" value="GIY-YIG endonuclease"/>
    <property type="match status" value="1"/>
</dbReference>
<gene>
    <name evidence="2" type="ORF">MED217_18751</name>
</gene>
<keyword evidence="3" id="KW-1185">Reference proteome</keyword>
<organism evidence="2 3">
    <name type="scientific">Leeuwenhoekiella blandensis (strain CECT 7118 / CCUG 51940 / KCTC 22103 / MED217)</name>
    <name type="common">Flavobacterium sp. (strain MED217)</name>
    <dbReference type="NCBI Taxonomy" id="398720"/>
    <lineage>
        <taxon>Bacteria</taxon>
        <taxon>Pseudomonadati</taxon>
        <taxon>Bacteroidota</taxon>
        <taxon>Flavobacteriia</taxon>
        <taxon>Flavobacteriales</taxon>
        <taxon>Flavobacteriaceae</taxon>
        <taxon>Leeuwenhoekiella</taxon>
    </lineage>
</organism>
<dbReference type="EMBL" id="AANC01000012">
    <property type="protein sequence ID" value="EAQ47914.1"/>
    <property type="molecule type" value="Genomic_DNA"/>
</dbReference>
<protein>
    <recommendedName>
        <fullName evidence="1">GIY-YIG domain-containing protein</fullName>
    </recommendedName>
</protein>